<comment type="caution">
    <text evidence="9">The sequence shown here is derived from an EMBL/GenBank/DDBJ whole genome shotgun (WGS) entry which is preliminary data.</text>
</comment>
<dbReference type="RefSeq" id="WP_014720126.1">
    <property type="nucleotide sequence ID" value="NZ_JABWQI010000005.1"/>
</dbReference>
<evidence type="ECO:0000256" key="5">
    <source>
        <dbReference type="ARBA" id="ARBA00023163"/>
    </source>
</evidence>
<evidence type="ECO:0000256" key="2">
    <source>
        <dbReference type="ARBA" id="ARBA00022814"/>
    </source>
</evidence>
<evidence type="ECO:0000256" key="1">
    <source>
        <dbReference type="ARBA" id="ARBA00005952"/>
    </source>
</evidence>
<evidence type="ECO:0000256" key="3">
    <source>
        <dbReference type="ARBA" id="ARBA00022884"/>
    </source>
</evidence>
<dbReference type="PANTHER" id="PTHR11078">
    <property type="entry name" value="N UTILIZATION SUBSTANCE PROTEIN B-RELATED"/>
    <property type="match status" value="1"/>
</dbReference>
<dbReference type="GeneID" id="99638183"/>
<feature type="compositionally biased region" description="Basic and acidic residues" evidence="7">
    <location>
        <begin position="15"/>
        <end position="25"/>
    </location>
</feature>
<organism evidence="9 11">
    <name type="scientific">Pseudomonas paralactis</name>
    <dbReference type="NCBI Taxonomy" id="1615673"/>
    <lineage>
        <taxon>Bacteria</taxon>
        <taxon>Pseudomonadati</taxon>
        <taxon>Pseudomonadota</taxon>
        <taxon>Gammaproteobacteria</taxon>
        <taxon>Pseudomonadales</taxon>
        <taxon>Pseudomonadaceae</taxon>
        <taxon>Pseudomonas</taxon>
    </lineage>
</organism>
<sequence>MISDESDQFNPQDPRPADAGKPSKSEKRRKARQLATQALYQRHLAGASLNEIEAQFRVDNDFTFADQSYFHDILHGVHANLTEIDTALAPCLDLTIEELDPVELCVMRLSTWELLKRVDVPYRVVINEGIELAKVYGSTDGHKFVNGVLDKLAPRLREAEVKEHKR</sequence>
<keyword evidence="4 6" id="KW-0805">Transcription regulation</keyword>
<reference evidence="10 12" key="2">
    <citation type="submission" date="2020-12" db="EMBL/GenBank/DDBJ databases">
        <title>Comparative genomic insights into the epidemiology and virulence of plant pathogenic Pseudomonads from Turkey.</title>
        <authorList>
            <person name="Dillon M."/>
            <person name="Ruiz-Bedoya T."/>
            <person name="Bendalovic-Torma C."/>
            <person name="Guttman K.M."/>
            <person name="Kwak H."/>
            <person name="Middleton M.A."/>
            <person name="Wang P.W."/>
            <person name="Horuz S."/>
            <person name="Aysan Y."/>
            <person name="Guttman D.S."/>
        </authorList>
    </citation>
    <scope>NUCLEOTIDE SEQUENCE [LARGE SCALE GENOMIC DNA]</scope>
    <source>
        <strain evidence="10 12">Marul_2_1</strain>
    </source>
</reference>
<protein>
    <recommendedName>
        <fullName evidence="6">Transcription antitermination protein NusB</fullName>
    </recommendedName>
    <alternativeName>
        <fullName evidence="6">Antitermination factor NusB</fullName>
    </alternativeName>
</protein>
<dbReference type="NCBIfam" id="TIGR01951">
    <property type="entry name" value="nusB"/>
    <property type="match status" value="1"/>
</dbReference>
<evidence type="ECO:0000313" key="9">
    <source>
        <dbReference type="EMBL" id="KRP68943.1"/>
    </source>
</evidence>
<dbReference type="AlphaFoldDB" id="A0A0R3A6Z5"/>
<dbReference type="OrthoDB" id="9789556at2"/>
<dbReference type="Gene3D" id="1.10.940.10">
    <property type="entry name" value="NusB-like"/>
    <property type="match status" value="1"/>
</dbReference>
<dbReference type="GO" id="GO:0006353">
    <property type="term" value="P:DNA-templated transcription termination"/>
    <property type="evidence" value="ECO:0007669"/>
    <property type="project" value="UniProtKB-UniRule"/>
</dbReference>
<evidence type="ECO:0000256" key="6">
    <source>
        <dbReference type="HAMAP-Rule" id="MF_00073"/>
    </source>
</evidence>
<feature type="region of interest" description="Disordered" evidence="7">
    <location>
        <begin position="1"/>
        <end position="31"/>
    </location>
</feature>
<dbReference type="Proteomes" id="UP000607562">
    <property type="component" value="Unassembled WGS sequence"/>
</dbReference>
<keyword evidence="2 6" id="KW-0889">Transcription antitermination</keyword>
<dbReference type="Proteomes" id="UP000050852">
    <property type="component" value="Unassembled WGS sequence"/>
</dbReference>
<dbReference type="HAMAP" id="MF_00073">
    <property type="entry name" value="NusB"/>
    <property type="match status" value="1"/>
</dbReference>
<proteinExistence type="inferred from homology"/>
<gene>
    <name evidence="6 10" type="primary">nusB</name>
    <name evidence="9" type="ORF">TX23_25035</name>
    <name evidence="10" type="ORF">YA0871_19240</name>
</gene>
<evidence type="ECO:0000259" key="8">
    <source>
        <dbReference type="Pfam" id="PF01029"/>
    </source>
</evidence>
<dbReference type="PATRIC" id="fig|1615673.3.peg.616"/>
<keyword evidence="5 6" id="KW-0804">Transcription</keyword>
<accession>A0A0R3A6Z5</accession>
<evidence type="ECO:0000256" key="4">
    <source>
        <dbReference type="ARBA" id="ARBA00023015"/>
    </source>
</evidence>
<dbReference type="SUPFAM" id="SSF48013">
    <property type="entry name" value="NusB-like"/>
    <property type="match status" value="1"/>
</dbReference>
<keyword evidence="3 6" id="KW-0694">RNA-binding</keyword>
<dbReference type="PANTHER" id="PTHR11078:SF3">
    <property type="entry name" value="ANTITERMINATION NUSB DOMAIN-CONTAINING PROTEIN"/>
    <property type="match status" value="1"/>
</dbReference>
<evidence type="ECO:0000313" key="12">
    <source>
        <dbReference type="Proteomes" id="UP000607562"/>
    </source>
</evidence>
<dbReference type="InterPro" id="IPR006027">
    <property type="entry name" value="NusB_RsmB_TIM44"/>
</dbReference>
<dbReference type="Pfam" id="PF01029">
    <property type="entry name" value="NusB"/>
    <property type="match status" value="1"/>
</dbReference>
<dbReference type="GO" id="GO:0031564">
    <property type="term" value="P:transcription antitermination"/>
    <property type="evidence" value="ECO:0007669"/>
    <property type="project" value="UniProtKB-KW"/>
</dbReference>
<dbReference type="InterPro" id="IPR011605">
    <property type="entry name" value="NusB_fam"/>
</dbReference>
<evidence type="ECO:0000313" key="10">
    <source>
        <dbReference type="EMBL" id="MBI6634799.1"/>
    </source>
</evidence>
<dbReference type="GO" id="GO:0003723">
    <property type="term" value="F:RNA binding"/>
    <property type="evidence" value="ECO:0007669"/>
    <property type="project" value="UniProtKB-UniRule"/>
</dbReference>
<dbReference type="GO" id="GO:0005829">
    <property type="term" value="C:cytosol"/>
    <property type="evidence" value="ECO:0007669"/>
    <property type="project" value="TreeGrafter"/>
</dbReference>
<reference evidence="9 11" key="1">
    <citation type="submission" date="2015-02" db="EMBL/GenBank/DDBJ databases">
        <title>Two Pseudomonas sp. nov., isolated from raw milk.</title>
        <authorList>
            <person name="Wenning M."/>
            <person name="von Neubeck M."/>
            <person name="Huptas C."/>
            <person name="Scherer S."/>
        </authorList>
    </citation>
    <scope>NUCLEOTIDE SEQUENCE [LARGE SCALE GENOMIC DNA]</scope>
    <source>
        <strain evidence="9 11">DSM 29164</strain>
    </source>
</reference>
<dbReference type="EMBL" id="JAEILM010000061">
    <property type="protein sequence ID" value="MBI6634799.1"/>
    <property type="molecule type" value="Genomic_DNA"/>
</dbReference>
<keyword evidence="12" id="KW-1185">Reference proteome</keyword>
<evidence type="ECO:0000256" key="7">
    <source>
        <dbReference type="SAM" id="MobiDB-lite"/>
    </source>
</evidence>
<comment type="similarity">
    <text evidence="1 6">Belongs to the NusB family.</text>
</comment>
<feature type="domain" description="NusB/RsmB/TIM44" evidence="8">
    <location>
        <begin position="29"/>
        <end position="153"/>
    </location>
</feature>
<dbReference type="InterPro" id="IPR035926">
    <property type="entry name" value="NusB-like_sf"/>
</dbReference>
<evidence type="ECO:0000313" key="11">
    <source>
        <dbReference type="Proteomes" id="UP000050852"/>
    </source>
</evidence>
<name>A0A0R3A6Z5_9PSED</name>
<dbReference type="EMBL" id="JYLN01000014">
    <property type="protein sequence ID" value="KRP68943.1"/>
    <property type="molecule type" value="Genomic_DNA"/>
</dbReference>
<comment type="function">
    <text evidence="6">Involved in transcription antitermination. Required for transcription of ribosomal RNA (rRNA) genes. Binds specifically to the boxA antiterminator sequence of the ribosomal RNA (rrn) operons.</text>
</comment>